<keyword evidence="2" id="KW-1185">Reference proteome</keyword>
<accession>A0A1Y2M6L6</accession>
<dbReference type="Proteomes" id="UP000193240">
    <property type="component" value="Unassembled WGS sequence"/>
</dbReference>
<proteinExistence type="predicted"/>
<gene>
    <name evidence="1" type="ORF">B5807_03118</name>
</gene>
<evidence type="ECO:0000313" key="2">
    <source>
        <dbReference type="Proteomes" id="UP000193240"/>
    </source>
</evidence>
<dbReference type="InParanoid" id="A0A1Y2M6L6"/>
<dbReference type="EMBL" id="KZ107840">
    <property type="protein sequence ID" value="OSS51622.1"/>
    <property type="molecule type" value="Genomic_DNA"/>
</dbReference>
<sequence>MTDFDTVIDFDNMIGFDNMTNSFMTCKVDKSFMLAVNHVITKIPDRFIDEDIAHAVQVLFCDLGAGANFTELKKVISIIFDHALPTGARNDKTVSLMAHIVRPKPAKFDLIYEGREAQAETLAHNFILYKVCFRTNSLSLRTGVWDRRPFDIVAEFADNYDGLQIREDVMKANVRLVVNMAARNRHLFRRANFDLFVQFVMDYGHMMDPVEKLQTIARRAKSQSRDVQFTVVGLLSVAQERQLNRRGFGG</sequence>
<evidence type="ECO:0000313" key="1">
    <source>
        <dbReference type="EMBL" id="OSS51622.1"/>
    </source>
</evidence>
<dbReference type="AlphaFoldDB" id="A0A1Y2M6L6"/>
<organism evidence="1 2">
    <name type="scientific">Epicoccum nigrum</name>
    <name type="common">Soil fungus</name>
    <name type="synonym">Epicoccum purpurascens</name>
    <dbReference type="NCBI Taxonomy" id="105696"/>
    <lineage>
        <taxon>Eukaryota</taxon>
        <taxon>Fungi</taxon>
        <taxon>Dikarya</taxon>
        <taxon>Ascomycota</taxon>
        <taxon>Pezizomycotina</taxon>
        <taxon>Dothideomycetes</taxon>
        <taxon>Pleosporomycetidae</taxon>
        <taxon>Pleosporales</taxon>
        <taxon>Pleosporineae</taxon>
        <taxon>Didymellaceae</taxon>
        <taxon>Epicoccum</taxon>
    </lineage>
</organism>
<reference evidence="1 2" key="1">
    <citation type="journal article" date="2017" name="Genome Announc.">
        <title>Genome sequence of the saprophytic ascomycete Epicoccum nigrum ICMP 19927 strain isolated from New Zealand.</title>
        <authorList>
            <person name="Fokin M."/>
            <person name="Fleetwood D."/>
            <person name="Weir B.S."/>
            <person name="Villas-Boas S.G."/>
        </authorList>
    </citation>
    <scope>NUCLEOTIDE SEQUENCE [LARGE SCALE GENOMIC DNA]</scope>
    <source>
        <strain evidence="1 2">ICMP 19927</strain>
    </source>
</reference>
<name>A0A1Y2M6L6_EPING</name>
<protein>
    <submittedName>
        <fullName evidence="1">Uncharacterized protein</fullName>
    </submittedName>
</protein>